<feature type="compositionally biased region" description="Basic and acidic residues" evidence="2">
    <location>
        <begin position="188"/>
        <end position="207"/>
    </location>
</feature>
<dbReference type="Proteomes" id="UP000245119">
    <property type="component" value="Linkage Group LG13"/>
</dbReference>
<dbReference type="GO" id="GO:0005814">
    <property type="term" value="C:centriole"/>
    <property type="evidence" value="ECO:0007669"/>
    <property type="project" value="TreeGrafter"/>
</dbReference>
<dbReference type="InterPro" id="IPR033336">
    <property type="entry name" value="SAXO1/2"/>
</dbReference>
<proteinExistence type="inferred from homology"/>
<dbReference type="PANTHER" id="PTHR31516">
    <property type="entry name" value="STABILIZER OF AXONEMAL MICROTUBULES 2"/>
    <property type="match status" value="1"/>
</dbReference>
<feature type="region of interest" description="Disordered" evidence="2">
    <location>
        <begin position="1"/>
        <end position="47"/>
    </location>
</feature>
<dbReference type="OrthoDB" id="365640at2759"/>
<comment type="similarity">
    <text evidence="1">Belongs to the FAM154 family.</text>
</comment>
<dbReference type="STRING" id="400727.A0A2T7NF85"/>
<name>A0A2T7NF85_POMCA</name>
<evidence type="ECO:0000256" key="1">
    <source>
        <dbReference type="ARBA" id="ARBA00008738"/>
    </source>
</evidence>
<dbReference type="EMBL" id="PZQS01000013">
    <property type="protein sequence ID" value="PVD19792.1"/>
    <property type="molecule type" value="Genomic_DNA"/>
</dbReference>
<dbReference type="GO" id="GO:0036064">
    <property type="term" value="C:ciliary basal body"/>
    <property type="evidence" value="ECO:0007669"/>
    <property type="project" value="TreeGrafter"/>
</dbReference>
<keyword evidence="4" id="KW-1185">Reference proteome</keyword>
<comment type="caution">
    <text evidence="3">The sequence shown here is derived from an EMBL/GenBank/DDBJ whole genome shotgun (WGS) entry which is preliminary data.</text>
</comment>
<feature type="compositionally biased region" description="Basic and acidic residues" evidence="2">
    <location>
        <begin position="288"/>
        <end position="313"/>
    </location>
</feature>
<evidence type="ECO:0000313" key="4">
    <source>
        <dbReference type="Proteomes" id="UP000245119"/>
    </source>
</evidence>
<evidence type="ECO:0000256" key="2">
    <source>
        <dbReference type="SAM" id="MobiDB-lite"/>
    </source>
</evidence>
<evidence type="ECO:0000313" key="3">
    <source>
        <dbReference type="EMBL" id="PVD19792.1"/>
    </source>
</evidence>
<feature type="region of interest" description="Disordered" evidence="2">
    <location>
        <begin position="278"/>
        <end position="314"/>
    </location>
</feature>
<reference evidence="3 4" key="1">
    <citation type="submission" date="2018-04" db="EMBL/GenBank/DDBJ databases">
        <title>The genome of golden apple snail Pomacea canaliculata provides insight into stress tolerance and invasive adaptation.</title>
        <authorList>
            <person name="Liu C."/>
            <person name="Liu B."/>
            <person name="Ren Y."/>
            <person name="Zhang Y."/>
            <person name="Wang H."/>
            <person name="Li S."/>
            <person name="Jiang F."/>
            <person name="Yin L."/>
            <person name="Zhang G."/>
            <person name="Qian W."/>
            <person name="Fan W."/>
        </authorList>
    </citation>
    <scope>NUCLEOTIDE SEQUENCE [LARGE SCALE GENOMIC DNA]</scope>
    <source>
        <strain evidence="3">SZHN2017</strain>
        <tissue evidence="3">Muscle</tissue>
    </source>
</reference>
<evidence type="ECO:0008006" key="5">
    <source>
        <dbReference type="Google" id="ProtNLM"/>
    </source>
</evidence>
<accession>A0A2T7NF85</accession>
<gene>
    <name evidence="3" type="ORF">C0Q70_20283</name>
</gene>
<feature type="region of interest" description="Disordered" evidence="2">
    <location>
        <begin position="165"/>
        <end position="215"/>
    </location>
</feature>
<dbReference type="GO" id="GO:0036126">
    <property type="term" value="C:sperm flagellum"/>
    <property type="evidence" value="ECO:0007669"/>
    <property type="project" value="TreeGrafter"/>
</dbReference>
<dbReference type="GO" id="GO:0008017">
    <property type="term" value="F:microtubule binding"/>
    <property type="evidence" value="ECO:0007669"/>
    <property type="project" value="InterPro"/>
</dbReference>
<dbReference type="GO" id="GO:0005879">
    <property type="term" value="C:axonemal microtubule"/>
    <property type="evidence" value="ECO:0007669"/>
    <property type="project" value="TreeGrafter"/>
</dbReference>
<organism evidence="3 4">
    <name type="scientific">Pomacea canaliculata</name>
    <name type="common">Golden apple snail</name>
    <dbReference type="NCBI Taxonomy" id="400727"/>
    <lineage>
        <taxon>Eukaryota</taxon>
        <taxon>Metazoa</taxon>
        <taxon>Spiralia</taxon>
        <taxon>Lophotrochozoa</taxon>
        <taxon>Mollusca</taxon>
        <taxon>Gastropoda</taxon>
        <taxon>Caenogastropoda</taxon>
        <taxon>Architaenioglossa</taxon>
        <taxon>Ampullarioidea</taxon>
        <taxon>Ampullariidae</taxon>
        <taxon>Pomacea</taxon>
    </lineage>
</organism>
<dbReference type="AlphaFoldDB" id="A0A2T7NF85"/>
<feature type="compositionally biased region" description="Basic and acidic residues" evidence="2">
    <location>
        <begin position="1"/>
        <end position="36"/>
    </location>
</feature>
<dbReference type="PANTHER" id="PTHR31516:SF17">
    <property type="entry name" value="STABILIZER OF AXONEMAL MICROTUBULES 2"/>
    <property type="match status" value="1"/>
</dbReference>
<dbReference type="Pfam" id="PF05217">
    <property type="entry name" value="SAXO1-2"/>
    <property type="match status" value="2"/>
</dbReference>
<protein>
    <recommendedName>
        <fullName evidence="5">Stabilizer of axonemal microtubules 2</fullName>
    </recommendedName>
</protein>
<sequence length="445" mass="51716">MWKAPEKPFSDATDYRETFQEHPLPKREGRRRETWKRPAAKFDGITTQKQDFVGSYQPKRESMRPNRGAFVSDAPFDGTTTFMTDFDEKPISPRYVHAYQPYSKPEGNIEFRTTNKVTYTEFPVQRTDSPEKPTSSHILRGTGSFAKESAYLSDFTEHQIQRREMLKPKANYEPPNARFEGQTTSQRDYVEKELSPRDNYRPKREALQSDEPFENSTAYRASFIKHSLPPKPLREKEVYAAPRVPFEARTTQQDSFLGEFVPKRSSFRPDYSQLATDAKFEASTTSKSDFKRHDLPPRYQHKGERYTKPEGTMDMRTSNQETFREFHAERQAVNKPGSSHVLWGEGKVDDCSSYKGDFVRLPLQGRHDYKPKNEYQPSSEKFDTISTQKASFTGVYAPKQASCKPPPKPLQNLGAFDDVSSYRQEYDRERYTWQDLAREIPPMSV</sequence>